<evidence type="ECO:0000256" key="3">
    <source>
        <dbReference type="ARBA" id="ARBA00023163"/>
    </source>
</evidence>
<dbReference type="InterPro" id="IPR001845">
    <property type="entry name" value="HTH_ArsR_DNA-bd_dom"/>
</dbReference>
<evidence type="ECO:0000313" key="6">
    <source>
        <dbReference type="Proteomes" id="UP001243195"/>
    </source>
</evidence>
<dbReference type="NCBIfam" id="NF033788">
    <property type="entry name" value="HTH_metalloreg"/>
    <property type="match status" value="1"/>
</dbReference>
<keyword evidence="1" id="KW-0805">Transcription regulation</keyword>
<dbReference type="PROSITE" id="PS50987">
    <property type="entry name" value="HTH_ARSR_2"/>
    <property type="match status" value="1"/>
</dbReference>
<keyword evidence="2" id="KW-0238">DNA-binding</keyword>
<dbReference type="SUPFAM" id="SSF46785">
    <property type="entry name" value="Winged helix' DNA-binding domain"/>
    <property type="match status" value="1"/>
</dbReference>
<accession>A0AAW8JH10</accession>
<comment type="caution">
    <text evidence="5">The sequence shown here is derived from an EMBL/GenBank/DDBJ whole genome shotgun (WGS) entry which is preliminary data.</text>
</comment>
<dbReference type="Pfam" id="PF01022">
    <property type="entry name" value="HTH_5"/>
    <property type="match status" value="1"/>
</dbReference>
<protein>
    <submittedName>
        <fullName evidence="5">Metalloregulator ArsR/SmtB family transcription factor</fullName>
    </submittedName>
</protein>
<keyword evidence="3" id="KW-0804">Transcription</keyword>
<dbReference type="AlphaFoldDB" id="A0AAW8JH10"/>
<name>A0AAW8JH10_9GAMM</name>
<dbReference type="InterPro" id="IPR036390">
    <property type="entry name" value="WH_DNA-bd_sf"/>
</dbReference>
<evidence type="ECO:0000259" key="4">
    <source>
        <dbReference type="PROSITE" id="PS50987"/>
    </source>
</evidence>
<organism evidence="5 6">
    <name type="scientific">Acinetobacter gerneri</name>
    <dbReference type="NCBI Taxonomy" id="202952"/>
    <lineage>
        <taxon>Bacteria</taxon>
        <taxon>Pseudomonadati</taxon>
        <taxon>Pseudomonadota</taxon>
        <taxon>Gammaproteobacteria</taxon>
        <taxon>Moraxellales</taxon>
        <taxon>Moraxellaceae</taxon>
        <taxon>Acinetobacter</taxon>
    </lineage>
</organism>
<dbReference type="Gene3D" id="1.10.10.10">
    <property type="entry name" value="Winged helix-like DNA-binding domain superfamily/Winged helix DNA-binding domain"/>
    <property type="match status" value="1"/>
</dbReference>
<proteinExistence type="predicted"/>
<dbReference type="Proteomes" id="UP001243195">
    <property type="component" value="Unassembled WGS sequence"/>
</dbReference>
<gene>
    <name evidence="5" type="ORF">RFH51_08935</name>
</gene>
<evidence type="ECO:0000313" key="5">
    <source>
        <dbReference type="EMBL" id="MDQ9071580.1"/>
    </source>
</evidence>
<dbReference type="CDD" id="cd00090">
    <property type="entry name" value="HTH_ARSR"/>
    <property type="match status" value="1"/>
</dbReference>
<dbReference type="PANTHER" id="PTHR43132">
    <property type="entry name" value="ARSENICAL RESISTANCE OPERON REPRESSOR ARSR-RELATED"/>
    <property type="match status" value="1"/>
</dbReference>
<dbReference type="SMART" id="SM00418">
    <property type="entry name" value="HTH_ARSR"/>
    <property type="match status" value="1"/>
</dbReference>
<dbReference type="InterPro" id="IPR036388">
    <property type="entry name" value="WH-like_DNA-bd_sf"/>
</dbReference>
<evidence type="ECO:0000256" key="1">
    <source>
        <dbReference type="ARBA" id="ARBA00023015"/>
    </source>
</evidence>
<dbReference type="InterPro" id="IPR011991">
    <property type="entry name" value="ArsR-like_HTH"/>
</dbReference>
<evidence type="ECO:0000256" key="2">
    <source>
        <dbReference type="ARBA" id="ARBA00023125"/>
    </source>
</evidence>
<dbReference type="PRINTS" id="PR00778">
    <property type="entry name" value="HTHARSR"/>
</dbReference>
<feature type="domain" description="HTH arsR-type" evidence="4">
    <location>
        <begin position="9"/>
        <end position="103"/>
    </location>
</feature>
<dbReference type="EMBL" id="JAVIDA010000010">
    <property type="protein sequence ID" value="MDQ9071580.1"/>
    <property type="molecule type" value="Genomic_DNA"/>
</dbReference>
<dbReference type="InterPro" id="IPR051011">
    <property type="entry name" value="Metal_resp_trans_reg"/>
</dbReference>
<sequence>MKNTLEIDAMRESAASVVNIIKSLANTDRLVILCHLAHEELNVSQIEDKTQILQPTLSQQLMMLRKSDVVQTRRDGKQIFYSIKDEKLTIVLNTLYTLYCPNDK</sequence>
<dbReference type="PANTHER" id="PTHR43132:SF2">
    <property type="entry name" value="ARSENICAL RESISTANCE OPERON REPRESSOR ARSR-RELATED"/>
    <property type="match status" value="1"/>
</dbReference>
<dbReference type="GeneID" id="84210053"/>
<dbReference type="GO" id="GO:0003677">
    <property type="term" value="F:DNA binding"/>
    <property type="evidence" value="ECO:0007669"/>
    <property type="project" value="UniProtKB-KW"/>
</dbReference>
<dbReference type="RefSeq" id="WP_004865571.1">
    <property type="nucleotide sequence ID" value="NZ_BBLI01000052.1"/>
</dbReference>
<reference evidence="5" key="1">
    <citation type="submission" date="2023-08" db="EMBL/GenBank/DDBJ databases">
        <title>Emergence of clinically-relevant ST2 carbapenem-resistant Acinetobacter baumannii strains in hospital sewages in Zhejiang, East of China.</title>
        <authorList>
            <person name="Kaichao C."/>
            <person name="Zhang R."/>
        </authorList>
    </citation>
    <scope>NUCLEOTIDE SEQUENCE</scope>
    <source>
        <strain evidence="5">M-SY-60</strain>
    </source>
</reference>
<dbReference type="GO" id="GO:0003700">
    <property type="term" value="F:DNA-binding transcription factor activity"/>
    <property type="evidence" value="ECO:0007669"/>
    <property type="project" value="InterPro"/>
</dbReference>